<dbReference type="SUPFAM" id="SSF50891">
    <property type="entry name" value="Cyclophilin-like"/>
    <property type="match status" value="1"/>
</dbReference>
<evidence type="ECO:0000313" key="4">
    <source>
        <dbReference type="Proteomes" id="UP001614338"/>
    </source>
</evidence>
<keyword evidence="1" id="KW-0732">Signal</keyword>
<dbReference type="InterPro" id="IPR029000">
    <property type="entry name" value="Cyclophilin-like_dom_sf"/>
</dbReference>
<feature type="chain" id="PRO_5047149504" evidence="1">
    <location>
        <begin position="23"/>
        <end position="174"/>
    </location>
</feature>
<reference evidence="3 4" key="1">
    <citation type="submission" date="2024-10" db="EMBL/GenBank/DDBJ databases">
        <title>The Natural Products Discovery Center: Release of the First 8490 Sequenced Strains for Exploring Actinobacteria Biosynthetic Diversity.</title>
        <authorList>
            <person name="Kalkreuter E."/>
            <person name="Kautsar S.A."/>
            <person name="Yang D."/>
            <person name="Bader C.D."/>
            <person name="Teijaro C.N."/>
            <person name="Fluegel L."/>
            <person name="Davis C.M."/>
            <person name="Simpson J.R."/>
            <person name="Lauterbach L."/>
            <person name="Steele A.D."/>
            <person name="Gui C."/>
            <person name="Meng S."/>
            <person name="Li G."/>
            <person name="Viehrig K."/>
            <person name="Ye F."/>
            <person name="Su P."/>
            <person name="Kiefer A.F."/>
            <person name="Nichols A."/>
            <person name="Cepeda A.J."/>
            <person name="Yan W."/>
            <person name="Fan B."/>
            <person name="Jiang Y."/>
            <person name="Adhikari A."/>
            <person name="Zheng C.-J."/>
            <person name="Schuster L."/>
            <person name="Cowan T.M."/>
            <person name="Smanski M.J."/>
            <person name="Chevrette M.G."/>
            <person name="De Carvalho L.P.S."/>
            <person name="Shen B."/>
        </authorList>
    </citation>
    <scope>NUCLEOTIDE SEQUENCE [LARGE SCALE GENOMIC DNA]</scope>
    <source>
        <strain evidence="3 4">NPDC077409</strain>
    </source>
</reference>
<feature type="domain" description="Cyclophilin-like" evidence="2">
    <location>
        <begin position="60"/>
        <end position="167"/>
    </location>
</feature>
<gene>
    <name evidence="3" type="ORF">ACIGG6_05530</name>
</gene>
<comment type="caution">
    <text evidence="3">The sequence shown here is derived from an EMBL/GenBank/DDBJ whole genome shotgun (WGS) entry which is preliminary data.</text>
</comment>
<accession>A0ABW8BQF5</accession>
<dbReference type="Pfam" id="PF18050">
    <property type="entry name" value="Cyclophil_like2"/>
    <property type="match status" value="1"/>
</dbReference>
<dbReference type="InterPro" id="IPR041183">
    <property type="entry name" value="Cyclophilin-like"/>
</dbReference>
<keyword evidence="4" id="KW-1185">Reference proteome</keyword>
<dbReference type="Gene3D" id="2.40.100.20">
    <property type="match status" value="1"/>
</dbReference>
<feature type="signal peptide" evidence="1">
    <location>
        <begin position="1"/>
        <end position="22"/>
    </location>
</feature>
<dbReference type="EMBL" id="JBITWC010000006">
    <property type="protein sequence ID" value="MFI8749448.1"/>
    <property type="molecule type" value="Genomic_DNA"/>
</dbReference>
<evidence type="ECO:0000256" key="1">
    <source>
        <dbReference type="SAM" id="SignalP"/>
    </source>
</evidence>
<proteinExistence type="predicted"/>
<evidence type="ECO:0000259" key="2">
    <source>
        <dbReference type="Pfam" id="PF18050"/>
    </source>
</evidence>
<dbReference type="RefSeq" id="WP_399842964.1">
    <property type="nucleotide sequence ID" value="NZ_JBITWC010000006.1"/>
</dbReference>
<organism evidence="3 4">
    <name type="scientific">Vreelandella lionensis</name>
    <dbReference type="NCBI Taxonomy" id="1144478"/>
    <lineage>
        <taxon>Bacteria</taxon>
        <taxon>Pseudomonadati</taxon>
        <taxon>Pseudomonadota</taxon>
        <taxon>Gammaproteobacteria</taxon>
        <taxon>Oceanospirillales</taxon>
        <taxon>Halomonadaceae</taxon>
        <taxon>Vreelandella</taxon>
    </lineage>
</organism>
<evidence type="ECO:0000313" key="3">
    <source>
        <dbReference type="EMBL" id="MFI8749448.1"/>
    </source>
</evidence>
<sequence>MSVFKRCGWLLVLTLFISVSHAEELSSESVAERNSERARAHSVDLSLNTSLSINEPYMRMNINGRHFDIQLNDTPTASALMEQLPLTLAMSDLHRNEKYAQLPKPLPTDSVRPGVINNGDVMLYGTDTLVVFYSTFNSSYSYTPLGKVVDTSGLTDALGEGRVSITFSMQQQHH</sequence>
<protein>
    <submittedName>
        <fullName evidence="3">Cyclophilin-like fold protein</fullName>
    </submittedName>
</protein>
<name>A0ABW8BQF5_9GAMM</name>
<dbReference type="Proteomes" id="UP001614338">
    <property type="component" value="Unassembled WGS sequence"/>
</dbReference>